<evidence type="ECO:0000256" key="2">
    <source>
        <dbReference type="ARBA" id="ARBA00022801"/>
    </source>
</evidence>
<keyword evidence="4" id="KW-0121">Carboxypeptidase</keyword>
<dbReference type="SUPFAM" id="SSF56601">
    <property type="entry name" value="beta-lactamase/transpeptidase-like"/>
    <property type="match status" value="1"/>
</dbReference>
<dbReference type="PANTHER" id="PTHR30023">
    <property type="entry name" value="D-ALANYL-D-ALANINE CARBOXYPEPTIDASE"/>
    <property type="match status" value="1"/>
</dbReference>
<dbReference type="GO" id="GO:0006508">
    <property type="term" value="P:proteolysis"/>
    <property type="evidence" value="ECO:0007669"/>
    <property type="project" value="InterPro"/>
</dbReference>
<comment type="caution">
    <text evidence="4">The sequence shown here is derived from an EMBL/GenBank/DDBJ whole genome shotgun (WGS) entry which is preliminary data.</text>
</comment>
<evidence type="ECO:0000256" key="3">
    <source>
        <dbReference type="SAM" id="SignalP"/>
    </source>
</evidence>
<dbReference type="Pfam" id="PF02113">
    <property type="entry name" value="Peptidase_S13"/>
    <property type="match status" value="1"/>
</dbReference>
<dbReference type="GO" id="GO:0000270">
    <property type="term" value="P:peptidoglycan metabolic process"/>
    <property type="evidence" value="ECO:0007669"/>
    <property type="project" value="TreeGrafter"/>
</dbReference>
<dbReference type="NCBIfam" id="TIGR00666">
    <property type="entry name" value="PBP4"/>
    <property type="match status" value="1"/>
</dbReference>
<keyword evidence="4" id="KW-0645">Protease</keyword>
<name>A0A8J6PB06_9FLAO</name>
<sequence>MNRKSVRVFLFLFVFHSSVGEAQSLQETVNKFAAHPEFEHASIGVYAIDVNTKQVLMDYGGGRLLAPASTTKLFSTALALDVLGGDYRPVTSLYYNGMIKDSVLTGDVWIIGGGDMSLGSKYFAKNDRDGFLREWASELKKKGIGSINGIIYADGSGFGYEGVPDDWLWGDIGNYYGAHFSGIMLYDNLVEYHFKTSTAGKPAELVYTFPKIDALQFINNVVSSTKSGDNSYIFGAPYSFVREGRGTLPQNMADFLVKGSLPDPELQLGIEFDRVLSEMGIMHEGPSLSTRLTHLSPPAGTWQKVIEYNGKTLREIVRETNYESINVFAEGLMRLTSYVKTGDGTHEKSSGYMQSYWKEKLKTNALFLSDGSGLARTNAIDAKTMCELLVYMDTSTGKADFYNSLPVAGVSGTLKNVAKNQAAHGKIHAKSGTMRRTKSYAGYAETTSGKKIAFAFIVNNYTGSNKDVTTQMEVLMNELVKQ</sequence>
<dbReference type="Gene3D" id="3.40.710.10">
    <property type="entry name" value="DD-peptidase/beta-lactamase superfamily"/>
    <property type="match status" value="2"/>
</dbReference>
<accession>A0A8J6PB06</accession>
<protein>
    <submittedName>
        <fullName evidence="4">D-alanyl-D-alanine carboxypeptidase/D-alanyl-D-alanine-endopeptidase</fullName>
        <ecNumber evidence="4">3.4.16.4</ecNumber>
    </submittedName>
</protein>
<dbReference type="AlphaFoldDB" id="A0A8J6PB06"/>
<evidence type="ECO:0000313" key="4">
    <source>
        <dbReference type="EMBL" id="MBC9811472.1"/>
    </source>
</evidence>
<reference evidence="4" key="1">
    <citation type="submission" date="2020-09" db="EMBL/GenBank/DDBJ databases">
        <title>Taishania pollutisoli gen. nov., sp. nov., Isolated from Tetrabromobisphenol A-Contaminated Soil.</title>
        <authorList>
            <person name="Chen Q."/>
        </authorList>
    </citation>
    <scope>NUCLEOTIDE SEQUENCE</scope>
    <source>
        <strain evidence="4">CZZ-1</strain>
    </source>
</reference>
<dbReference type="EMBL" id="JACVEL010000002">
    <property type="protein sequence ID" value="MBC9811472.1"/>
    <property type="molecule type" value="Genomic_DNA"/>
</dbReference>
<gene>
    <name evidence="4" type="primary">dacB</name>
    <name evidence="4" type="ORF">H9Y05_03190</name>
</gene>
<dbReference type="Gene3D" id="3.50.80.20">
    <property type="entry name" value="D-Ala-D-Ala carboxypeptidase C, peptidase S13"/>
    <property type="match status" value="1"/>
</dbReference>
<dbReference type="PANTHER" id="PTHR30023:SF0">
    <property type="entry name" value="PENICILLIN-SENSITIVE CARBOXYPEPTIDASE A"/>
    <property type="match status" value="1"/>
</dbReference>
<keyword evidence="3" id="KW-0732">Signal</keyword>
<keyword evidence="5" id="KW-1185">Reference proteome</keyword>
<dbReference type="EC" id="3.4.16.4" evidence="4"/>
<comment type="similarity">
    <text evidence="1">Belongs to the peptidase S13 family.</text>
</comment>
<keyword evidence="2 4" id="KW-0378">Hydrolase</keyword>
<dbReference type="RefSeq" id="WP_216713489.1">
    <property type="nucleotide sequence ID" value="NZ_JACVEL010000002.1"/>
</dbReference>
<feature type="signal peptide" evidence="3">
    <location>
        <begin position="1"/>
        <end position="22"/>
    </location>
</feature>
<dbReference type="Proteomes" id="UP000652681">
    <property type="component" value="Unassembled WGS sequence"/>
</dbReference>
<evidence type="ECO:0000256" key="1">
    <source>
        <dbReference type="ARBA" id="ARBA00006096"/>
    </source>
</evidence>
<proteinExistence type="inferred from homology"/>
<dbReference type="InterPro" id="IPR000667">
    <property type="entry name" value="Peptidase_S13"/>
</dbReference>
<evidence type="ECO:0000313" key="5">
    <source>
        <dbReference type="Proteomes" id="UP000652681"/>
    </source>
</evidence>
<dbReference type="InterPro" id="IPR012338">
    <property type="entry name" value="Beta-lactam/transpept-like"/>
</dbReference>
<dbReference type="PRINTS" id="PR00922">
    <property type="entry name" value="DADACBPTASE3"/>
</dbReference>
<dbReference type="GO" id="GO:0009002">
    <property type="term" value="F:serine-type D-Ala-D-Ala carboxypeptidase activity"/>
    <property type="evidence" value="ECO:0007669"/>
    <property type="project" value="UniProtKB-EC"/>
</dbReference>
<feature type="chain" id="PRO_5035276215" evidence="3">
    <location>
        <begin position="23"/>
        <end position="482"/>
    </location>
</feature>
<organism evidence="4 5">
    <name type="scientific">Taishania pollutisoli</name>
    <dbReference type="NCBI Taxonomy" id="2766479"/>
    <lineage>
        <taxon>Bacteria</taxon>
        <taxon>Pseudomonadati</taxon>
        <taxon>Bacteroidota</taxon>
        <taxon>Flavobacteriia</taxon>
        <taxon>Flavobacteriales</taxon>
        <taxon>Crocinitomicaceae</taxon>
        <taxon>Taishania</taxon>
    </lineage>
</organism>